<evidence type="ECO:0000256" key="1">
    <source>
        <dbReference type="SAM" id="MobiDB-lite"/>
    </source>
</evidence>
<organism evidence="2">
    <name type="scientific">marine sediment metagenome</name>
    <dbReference type="NCBI Taxonomy" id="412755"/>
    <lineage>
        <taxon>unclassified sequences</taxon>
        <taxon>metagenomes</taxon>
        <taxon>ecological metagenomes</taxon>
    </lineage>
</organism>
<dbReference type="EMBL" id="LAZR01001857">
    <property type="protein sequence ID" value="KKN38022.1"/>
    <property type="molecule type" value="Genomic_DNA"/>
</dbReference>
<protein>
    <submittedName>
        <fullName evidence="2">Uncharacterized protein</fullName>
    </submittedName>
</protein>
<proteinExistence type="predicted"/>
<accession>A0A0F9QLZ7</accession>
<name>A0A0F9QLZ7_9ZZZZ</name>
<feature type="region of interest" description="Disordered" evidence="1">
    <location>
        <begin position="1"/>
        <end position="29"/>
    </location>
</feature>
<comment type="caution">
    <text evidence="2">The sequence shown here is derived from an EMBL/GenBank/DDBJ whole genome shotgun (WGS) entry which is preliminary data.</text>
</comment>
<dbReference type="AlphaFoldDB" id="A0A0F9QLZ7"/>
<evidence type="ECO:0000313" key="2">
    <source>
        <dbReference type="EMBL" id="KKN38022.1"/>
    </source>
</evidence>
<sequence length="182" mass="20794">MTRAPFALPAPNQPLGTIWTPEPPESEGPLARDMKKLTDGLIRVEKVCRTCGTLFEGWMFVAMYQKRVKSGDIDPDRPHYVGKYQACDDCVRIWENETKITHLEYEMERLEARWEKATTVTKRVPIVDAMVRDLKQLVDLVTFGSPKFERYGEQLNVLTDWLHEHRAPAERLPGIAGPAEAA</sequence>
<reference evidence="2" key="1">
    <citation type="journal article" date="2015" name="Nature">
        <title>Complex archaea that bridge the gap between prokaryotes and eukaryotes.</title>
        <authorList>
            <person name="Spang A."/>
            <person name="Saw J.H."/>
            <person name="Jorgensen S.L."/>
            <person name="Zaremba-Niedzwiedzka K."/>
            <person name="Martijn J."/>
            <person name="Lind A.E."/>
            <person name="van Eijk R."/>
            <person name="Schleper C."/>
            <person name="Guy L."/>
            <person name="Ettema T.J."/>
        </authorList>
    </citation>
    <scope>NUCLEOTIDE SEQUENCE</scope>
</reference>
<gene>
    <name evidence="2" type="ORF">LCGC14_0757870</name>
</gene>